<name>A0A3N0XS22_ANAGA</name>
<evidence type="ECO:0000313" key="2">
    <source>
        <dbReference type="EMBL" id="ROJ19159.1"/>
    </source>
</evidence>
<dbReference type="InterPro" id="IPR013106">
    <property type="entry name" value="Ig_V-set"/>
</dbReference>
<feature type="domain" description="Immunoglobulin V-set" evidence="1">
    <location>
        <begin position="8"/>
        <end position="51"/>
    </location>
</feature>
<evidence type="ECO:0000259" key="1">
    <source>
        <dbReference type="Pfam" id="PF07686"/>
    </source>
</evidence>
<comment type="caution">
    <text evidence="2">The sequence shown here is derived from an EMBL/GenBank/DDBJ whole genome shotgun (WGS) entry which is preliminary data.</text>
</comment>
<accession>A0A3N0XS22</accession>
<dbReference type="Pfam" id="PF07686">
    <property type="entry name" value="V-set"/>
    <property type="match status" value="1"/>
</dbReference>
<dbReference type="EMBL" id="RJVU01064075">
    <property type="protein sequence ID" value="ROJ19159.1"/>
    <property type="molecule type" value="Genomic_DNA"/>
</dbReference>
<dbReference type="InterPro" id="IPR036179">
    <property type="entry name" value="Ig-like_dom_sf"/>
</dbReference>
<sequence length="61" mass="6785">MGYLNYDQETKEPEFGTSANKIKLEGDGQKNGTLIINNLTLTDSAVYFCAAYYTVLRITSV</sequence>
<reference evidence="2 3" key="1">
    <citation type="submission" date="2018-10" db="EMBL/GenBank/DDBJ databases">
        <title>Genome assembly for a Yunnan-Guizhou Plateau 3E fish, Anabarilius grahami (Regan), and its evolutionary and genetic applications.</title>
        <authorList>
            <person name="Jiang W."/>
        </authorList>
    </citation>
    <scope>NUCLEOTIDE SEQUENCE [LARGE SCALE GENOMIC DNA]</scope>
    <source>
        <strain evidence="2">AG-KIZ</strain>
        <tissue evidence="2">Muscle</tissue>
    </source>
</reference>
<protein>
    <recommendedName>
        <fullName evidence="1">Immunoglobulin V-set domain-containing protein</fullName>
    </recommendedName>
</protein>
<evidence type="ECO:0000313" key="3">
    <source>
        <dbReference type="Proteomes" id="UP000281406"/>
    </source>
</evidence>
<gene>
    <name evidence="2" type="ORF">DPX16_14426</name>
</gene>
<keyword evidence="3" id="KW-1185">Reference proteome</keyword>
<dbReference type="InterPro" id="IPR013783">
    <property type="entry name" value="Ig-like_fold"/>
</dbReference>
<dbReference type="Proteomes" id="UP000281406">
    <property type="component" value="Unassembled WGS sequence"/>
</dbReference>
<proteinExistence type="predicted"/>
<dbReference type="Gene3D" id="2.60.40.10">
    <property type="entry name" value="Immunoglobulins"/>
    <property type="match status" value="1"/>
</dbReference>
<dbReference type="OrthoDB" id="9049585at2759"/>
<dbReference type="SUPFAM" id="SSF48726">
    <property type="entry name" value="Immunoglobulin"/>
    <property type="match status" value="1"/>
</dbReference>
<dbReference type="AlphaFoldDB" id="A0A3N0XS22"/>
<organism evidence="2 3">
    <name type="scientific">Anabarilius grahami</name>
    <name type="common">Kanglang fish</name>
    <name type="synonym">Barilius grahami</name>
    <dbReference type="NCBI Taxonomy" id="495550"/>
    <lineage>
        <taxon>Eukaryota</taxon>
        <taxon>Metazoa</taxon>
        <taxon>Chordata</taxon>
        <taxon>Craniata</taxon>
        <taxon>Vertebrata</taxon>
        <taxon>Euteleostomi</taxon>
        <taxon>Actinopterygii</taxon>
        <taxon>Neopterygii</taxon>
        <taxon>Teleostei</taxon>
        <taxon>Ostariophysi</taxon>
        <taxon>Cypriniformes</taxon>
        <taxon>Xenocyprididae</taxon>
        <taxon>Xenocypridinae</taxon>
        <taxon>Xenocypridinae incertae sedis</taxon>
        <taxon>Anabarilius</taxon>
    </lineage>
</organism>